<dbReference type="AlphaFoldDB" id="A0A423VFX3"/>
<dbReference type="EMBL" id="LJZO01000055">
    <property type="protein sequence ID" value="ROV89813.1"/>
    <property type="molecule type" value="Genomic_DNA"/>
</dbReference>
<organism evidence="1 2">
    <name type="scientific">Cytospora chrysosperma</name>
    <name type="common">Cytospora canker fungus</name>
    <name type="synonym">Sphaeria chrysosperma</name>
    <dbReference type="NCBI Taxonomy" id="252740"/>
    <lineage>
        <taxon>Eukaryota</taxon>
        <taxon>Fungi</taxon>
        <taxon>Dikarya</taxon>
        <taxon>Ascomycota</taxon>
        <taxon>Pezizomycotina</taxon>
        <taxon>Sordariomycetes</taxon>
        <taxon>Sordariomycetidae</taxon>
        <taxon>Diaporthales</taxon>
        <taxon>Cytosporaceae</taxon>
        <taxon>Cytospora</taxon>
    </lineage>
</organism>
<dbReference type="STRING" id="252740.A0A423VFX3"/>
<dbReference type="Proteomes" id="UP000284375">
    <property type="component" value="Unassembled WGS sequence"/>
</dbReference>
<comment type="caution">
    <text evidence="1">The sequence shown here is derived from an EMBL/GenBank/DDBJ whole genome shotgun (WGS) entry which is preliminary data.</text>
</comment>
<proteinExistence type="predicted"/>
<dbReference type="OrthoDB" id="2140489at2759"/>
<evidence type="ECO:0000313" key="2">
    <source>
        <dbReference type="Proteomes" id="UP000284375"/>
    </source>
</evidence>
<accession>A0A423VFX3</accession>
<evidence type="ECO:0000313" key="1">
    <source>
        <dbReference type="EMBL" id="ROV89813.1"/>
    </source>
</evidence>
<name>A0A423VFX3_CYTCH</name>
<reference evidence="1 2" key="1">
    <citation type="submission" date="2015-09" db="EMBL/GenBank/DDBJ databases">
        <title>Host preference determinants of Valsa canker pathogens revealed by comparative genomics.</title>
        <authorList>
            <person name="Yin Z."/>
            <person name="Huang L."/>
        </authorList>
    </citation>
    <scope>NUCLEOTIDE SEQUENCE [LARGE SCALE GENOMIC DNA]</scope>
    <source>
        <strain evidence="1 2">YSFL</strain>
    </source>
</reference>
<gene>
    <name evidence="1" type="ORF">VSDG_08565</name>
</gene>
<sequence>MAIKHVSVGKAIVAGGPSLPQKSADALPRETPRHIVMSPYVEQEHLLDLETLDVENQILAEALADMRCLREDYATAPYLETFNWGEIMNRVRELTTARKHDWRETTFYIVAFRSQYVPGIDYSHLGDLDKAAHAEATASGGFLKPKHAGRFDLTKRRARYWFGTPNQDLRNLATCIWRSREDARKGGVGPAHKEAVKAVRTMYAEWRIDQHQLVIRDGVSAWEISDWTA</sequence>
<protein>
    <submittedName>
        <fullName evidence="1">Uncharacterized protein</fullName>
    </submittedName>
</protein>
<keyword evidence="2" id="KW-1185">Reference proteome</keyword>
<dbReference type="PANTHER" id="PTHR36986">
    <property type="entry name" value="UPF0643 PROTEIN PB2B2.08"/>
    <property type="match status" value="1"/>
</dbReference>
<dbReference type="PANTHER" id="PTHR36986:SF1">
    <property type="entry name" value="UPF0643 PROTEIN PB2B2.08"/>
    <property type="match status" value="1"/>
</dbReference>